<dbReference type="KEGG" id="obg:Verru16b_02502"/>
<dbReference type="GO" id="GO:0050114">
    <property type="term" value="F:myo-inosose-2 dehydratase activity"/>
    <property type="evidence" value="ECO:0007669"/>
    <property type="project" value="UniProtKB-EC"/>
</dbReference>
<dbReference type="OrthoDB" id="9779184at2"/>
<dbReference type="PATRIC" id="fig|1838286.3.peg.2513"/>
<evidence type="ECO:0000313" key="2">
    <source>
        <dbReference type="EMBL" id="AOS45421.1"/>
    </source>
</evidence>
<sequence length="305" mass="34957">MPAPGFVSAILPDLGFEEVIRFAREADYRCVELCCWPAGKAERRYAGVTHLDVADLTDARAAEVKAFLQAQGVFLSGLGYYPNPLDADAERAAFFREHIKKLIVAAQRLGLRNVNTFIGRNQRLNEVQNLLLFAEVWPPLVKFAAEHGVNIGIENCPMYFTYDEWPKGQNLAYSPAIWRKLFEVIPDANFGLNYDPSHLLWMQMDYLKPLREFTSRLHHLHLKDAHVHRDRLDEHGILANPLTFHTPKLPGRGDIDWGAYFATLREVGWKGPVVVEVEDKDYEGSLADRKRSLIECRQFLRTWIP</sequence>
<keyword evidence="2" id="KW-0456">Lyase</keyword>
<dbReference type="PANTHER" id="PTHR12110:SF21">
    <property type="entry name" value="XYLOSE ISOMERASE-LIKE TIM BARREL DOMAIN-CONTAINING PROTEIN"/>
    <property type="match status" value="1"/>
</dbReference>
<dbReference type="Proteomes" id="UP000095228">
    <property type="component" value="Chromosome"/>
</dbReference>
<keyword evidence="3" id="KW-1185">Reference proteome</keyword>
<dbReference type="SUPFAM" id="SSF51658">
    <property type="entry name" value="Xylose isomerase-like"/>
    <property type="match status" value="1"/>
</dbReference>
<dbReference type="RefSeq" id="WP_069962574.1">
    <property type="nucleotide sequence ID" value="NZ_CP016094.1"/>
</dbReference>
<dbReference type="InterPro" id="IPR036237">
    <property type="entry name" value="Xyl_isomerase-like_sf"/>
</dbReference>
<dbReference type="AlphaFoldDB" id="A0A1D8AX01"/>
<dbReference type="EC" id="4.2.1.44" evidence="2"/>
<name>A0A1D8AX01_9BACT</name>
<gene>
    <name evidence="2" type="primary">iolE_3</name>
    <name evidence="2" type="ORF">Verru16b_02502</name>
</gene>
<organism evidence="2 3">
    <name type="scientific">Lacunisphaera limnophila</name>
    <dbReference type="NCBI Taxonomy" id="1838286"/>
    <lineage>
        <taxon>Bacteria</taxon>
        <taxon>Pseudomonadati</taxon>
        <taxon>Verrucomicrobiota</taxon>
        <taxon>Opitutia</taxon>
        <taxon>Opitutales</taxon>
        <taxon>Opitutaceae</taxon>
        <taxon>Lacunisphaera</taxon>
    </lineage>
</organism>
<protein>
    <submittedName>
        <fullName evidence="2">Inosose dehydratase</fullName>
        <ecNumber evidence="2">4.2.1.44</ecNumber>
    </submittedName>
</protein>
<dbReference type="InterPro" id="IPR050312">
    <property type="entry name" value="IolE/XylAMocC-like"/>
</dbReference>
<reference evidence="2 3" key="1">
    <citation type="submission" date="2016-06" db="EMBL/GenBank/DDBJ databases">
        <title>Three novel species with peptidoglycan cell walls form the new genus Lacunisphaera gen. nov. in the family Opitutaceae of the verrucomicrobial subdivision 4.</title>
        <authorList>
            <person name="Rast P."/>
            <person name="Gloeckner I."/>
            <person name="Jogler M."/>
            <person name="Boedeker C."/>
            <person name="Jeske O."/>
            <person name="Wiegand S."/>
            <person name="Reinhardt R."/>
            <person name="Schumann P."/>
            <person name="Rohde M."/>
            <person name="Spring S."/>
            <person name="Gloeckner F.O."/>
            <person name="Jogler C."/>
        </authorList>
    </citation>
    <scope>NUCLEOTIDE SEQUENCE [LARGE SCALE GENOMIC DNA]</scope>
    <source>
        <strain evidence="2 3">IG16b</strain>
    </source>
</reference>
<proteinExistence type="predicted"/>
<dbReference type="InterPro" id="IPR013022">
    <property type="entry name" value="Xyl_isomerase-like_TIM-brl"/>
</dbReference>
<dbReference type="Pfam" id="PF01261">
    <property type="entry name" value="AP_endonuc_2"/>
    <property type="match status" value="1"/>
</dbReference>
<feature type="domain" description="Xylose isomerase-like TIM barrel" evidence="1">
    <location>
        <begin position="20"/>
        <end position="300"/>
    </location>
</feature>
<dbReference type="Gene3D" id="3.20.20.150">
    <property type="entry name" value="Divalent-metal-dependent TIM barrel enzymes"/>
    <property type="match status" value="1"/>
</dbReference>
<dbReference type="STRING" id="1838286.Verru16b_02502"/>
<accession>A0A1D8AX01</accession>
<evidence type="ECO:0000259" key="1">
    <source>
        <dbReference type="Pfam" id="PF01261"/>
    </source>
</evidence>
<dbReference type="EMBL" id="CP016094">
    <property type="protein sequence ID" value="AOS45421.1"/>
    <property type="molecule type" value="Genomic_DNA"/>
</dbReference>
<evidence type="ECO:0000313" key="3">
    <source>
        <dbReference type="Proteomes" id="UP000095228"/>
    </source>
</evidence>
<dbReference type="PANTHER" id="PTHR12110">
    <property type="entry name" value="HYDROXYPYRUVATE ISOMERASE"/>
    <property type="match status" value="1"/>
</dbReference>